<accession>A0A7S3F142</accession>
<protein>
    <submittedName>
        <fullName evidence="2">Uncharacterized protein</fullName>
    </submittedName>
</protein>
<evidence type="ECO:0000313" key="2">
    <source>
        <dbReference type="EMBL" id="CAE0118054.1"/>
    </source>
</evidence>
<gene>
    <name evidence="2" type="ORF">HERI1096_LOCUS18753</name>
</gene>
<evidence type="ECO:0000256" key="1">
    <source>
        <dbReference type="SAM" id="MobiDB-lite"/>
    </source>
</evidence>
<dbReference type="AlphaFoldDB" id="A0A7S3F142"/>
<dbReference type="EMBL" id="HBHX01033755">
    <property type="protein sequence ID" value="CAE0118054.1"/>
    <property type="molecule type" value="Transcribed_RNA"/>
</dbReference>
<sequence length="107" mass="11367">MAEAGEETAMVQCRMRGLKEEMVRARREEAEGAAGLVGRKAGIIAGSVGLVRSLRMTRPGSARSEESRPTDLSVQPPVGASPALRTSRLRVARACIDARAAEGSPHR</sequence>
<name>A0A7S3F142_9EUKA</name>
<proteinExistence type="predicted"/>
<reference evidence="2" key="1">
    <citation type="submission" date="2021-01" db="EMBL/GenBank/DDBJ databases">
        <authorList>
            <person name="Corre E."/>
            <person name="Pelletier E."/>
            <person name="Niang G."/>
            <person name="Scheremetjew M."/>
            <person name="Finn R."/>
            <person name="Kale V."/>
            <person name="Holt S."/>
            <person name="Cochrane G."/>
            <person name="Meng A."/>
            <person name="Brown T."/>
            <person name="Cohen L."/>
        </authorList>
    </citation>
    <scope>NUCLEOTIDE SEQUENCE</scope>
    <source>
        <strain evidence="2">CCMP281</strain>
    </source>
</reference>
<organism evidence="2">
    <name type="scientific">Haptolina ericina</name>
    <dbReference type="NCBI Taxonomy" id="156174"/>
    <lineage>
        <taxon>Eukaryota</taxon>
        <taxon>Haptista</taxon>
        <taxon>Haptophyta</taxon>
        <taxon>Prymnesiophyceae</taxon>
        <taxon>Prymnesiales</taxon>
        <taxon>Prymnesiaceae</taxon>
        <taxon>Haptolina</taxon>
    </lineage>
</organism>
<feature type="region of interest" description="Disordered" evidence="1">
    <location>
        <begin position="57"/>
        <end position="85"/>
    </location>
</feature>